<keyword evidence="2" id="KW-0479">Metal-binding</keyword>
<keyword evidence="3" id="KW-0460">Magnesium</keyword>
<evidence type="ECO:0000256" key="1">
    <source>
        <dbReference type="ARBA" id="ARBA00001946"/>
    </source>
</evidence>
<reference evidence="6 7" key="1">
    <citation type="submission" date="2019-10" db="EMBL/GenBank/DDBJ databases">
        <authorList>
            <person name="Palmer J.M."/>
        </authorList>
    </citation>
    <scope>NUCLEOTIDE SEQUENCE [LARGE SCALE GENOMIC DNA]</scope>
    <source>
        <strain evidence="6 7">TWF506</strain>
    </source>
</reference>
<feature type="domain" description="HpcH/HpaI aldolase/citrate lyase" evidence="5">
    <location>
        <begin position="214"/>
        <end position="352"/>
    </location>
</feature>
<feature type="compositionally biased region" description="Basic residues" evidence="4">
    <location>
        <begin position="60"/>
        <end position="69"/>
    </location>
</feature>
<dbReference type="Gene3D" id="3.20.20.60">
    <property type="entry name" value="Phosphoenolpyruvate-binding domains"/>
    <property type="match status" value="1"/>
</dbReference>
<dbReference type="PANTHER" id="PTHR32308">
    <property type="entry name" value="LYASE BETA SUBUNIT, PUTATIVE (AFU_ORTHOLOGUE AFUA_4G13030)-RELATED"/>
    <property type="match status" value="1"/>
</dbReference>
<comment type="caution">
    <text evidence="6">The sequence shown here is derived from an EMBL/GenBank/DDBJ whole genome shotgun (WGS) entry which is preliminary data.</text>
</comment>
<evidence type="ECO:0000259" key="5">
    <source>
        <dbReference type="Pfam" id="PF03328"/>
    </source>
</evidence>
<evidence type="ECO:0000256" key="3">
    <source>
        <dbReference type="ARBA" id="ARBA00022842"/>
    </source>
</evidence>
<dbReference type="Proteomes" id="UP001307849">
    <property type="component" value="Unassembled WGS sequence"/>
</dbReference>
<dbReference type="InterPro" id="IPR040442">
    <property type="entry name" value="Pyrv_kinase-like_dom_sf"/>
</dbReference>
<gene>
    <name evidence="6" type="ORF">TWF506_009675</name>
</gene>
<comment type="cofactor">
    <cofactor evidence="1">
        <name>Mg(2+)</name>
        <dbReference type="ChEBI" id="CHEBI:18420"/>
    </cofactor>
</comment>
<evidence type="ECO:0000313" key="6">
    <source>
        <dbReference type="EMBL" id="KAK6510570.1"/>
    </source>
</evidence>
<feature type="domain" description="HpcH/HpaI aldolase/citrate lyase" evidence="5">
    <location>
        <begin position="100"/>
        <end position="171"/>
    </location>
</feature>
<dbReference type="AlphaFoldDB" id="A0AAN8NFV9"/>
<evidence type="ECO:0000313" key="7">
    <source>
        <dbReference type="Proteomes" id="UP001307849"/>
    </source>
</evidence>
<protein>
    <recommendedName>
        <fullName evidence="5">HpcH/HpaI aldolase/citrate lyase domain-containing protein</fullName>
    </recommendedName>
</protein>
<organism evidence="6 7">
    <name type="scientific">Arthrobotrys conoides</name>
    <dbReference type="NCBI Taxonomy" id="74498"/>
    <lineage>
        <taxon>Eukaryota</taxon>
        <taxon>Fungi</taxon>
        <taxon>Dikarya</taxon>
        <taxon>Ascomycota</taxon>
        <taxon>Pezizomycotina</taxon>
        <taxon>Orbiliomycetes</taxon>
        <taxon>Orbiliales</taxon>
        <taxon>Orbiliaceae</taxon>
        <taxon>Arthrobotrys</taxon>
    </lineage>
</organism>
<dbReference type="SUPFAM" id="SSF51621">
    <property type="entry name" value="Phosphoenolpyruvate/pyruvate domain"/>
    <property type="match status" value="1"/>
</dbReference>
<dbReference type="Pfam" id="PF03328">
    <property type="entry name" value="HpcH_HpaI"/>
    <property type="match status" value="2"/>
</dbReference>
<sequence length="436" mass="49037">MSIYARPVVRLTTAIRHASIGIRTYVDDSPAQNVKKESKNVASRTGADEGRAKNAGKTSKNLKRTKIPKRNPITGELGDLPSGKVEIKGHSVLRGGRLRRSFLYVPAHNERFLEKALKSAADCIVFDLEDGVAPSEKQQARENLKNLWERLATEGYRIGENQKAELCLRINHEGWLGLNQWEDGASGKIKAPSPEIDQDLDLLASRSAIKLRINVVAPKANTPNDIRNIRELALQKQKAVVDPSRRIRRLELIATIETAFGVLNLPNFWTFARHFSAMVFASEDYCASMGIPRTNDHSNMLFARSQLVHVCKATGHTPIDMVCQDFKDLSILEKECEEGVYLGFEGKQAIHPDQIETINRMFSPSPEDVEWAKSLLEAVEKNKTDGAFEFEGKMVDRPVFRKAENILAIHQLIEKFEEDKFVDLRLDSRLINSVPS</sequence>
<proteinExistence type="predicted"/>
<feature type="region of interest" description="Disordered" evidence="4">
    <location>
        <begin position="33"/>
        <end position="75"/>
    </location>
</feature>
<keyword evidence="7" id="KW-1185">Reference proteome</keyword>
<dbReference type="InterPro" id="IPR015813">
    <property type="entry name" value="Pyrv/PenolPyrv_kinase-like_dom"/>
</dbReference>
<evidence type="ECO:0000256" key="2">
    <source>
        <dbReference type="ARBA" id="ARBA00022723"/>
    </source>
</evidence>
<dbReference type="PANTHER" id="PTHR32308:SF0">
    <property type="entry name" value="HPCH_HPAI ALDOLASE_CITRATE LYASE DOMAIN-CONTAINING PROTEIN"/>
    <property type="match status" value="1"/>
</dbReference>
<dbReference type="GO" id="GO:0000287">
    <property type="term" value="F:magnesium ion binding"/>
    <property type="evidence" value="ECO:0007669"/>
    <property type="project" value="TreeGrafter"/>
</dbReference>
<dbReference type="GO" id="GO:0003824">
    <property type="term" value="F:catalytic activity"/>
    <property type="evidence" value="ECO:0007669"/>
    <property type="project" value="InterPro"/>
</dbReference>
<accession>A0AAN8NFV9</accession>
<dbReference type="InterPro" id="IPR005000">
    <property type="entry name" value="Aldolase/citrate-lyase_domain"/>
</dbReference>
<evidence type="ECO:0000256" key="4">
    <source>
        <dbReference type="SAM" id="MobiDB-lite"/>
    </source>
</evidence>
<dbReference type="GO" id="GO:0006107">
    <property type="term" value="P:oxaloacetate metabolic process"/>
    <property type="evidence" value="ECO:0007669"/>
    <property type="project" value="TreeGrafter"/>
</dbReference>
<dbReference type="EMBL" id="JAVHJM010000007">
    <property type="protein sequence ID" value="KAK6510570.1"/>
    <property type="molecule type" value="Genomic_DNA"/>
</dbReference>
<name>A0AAN8NFV9_9PEZI</name>